<evidence type="ECO:0000256" key="1">
    <source>
        <dbReference type="ARBA" id="ARBA00004141"/>
    </source>
</evidence>
<feature type="transmembrane region" description="Helical" evidence="8">
    <location>
        <begin position="148"/>
        <end position="169"/>
    </location>
</feature>
<feature type="transmembrane region" description="Helical" evidence="8">
    <location>
        <begin position="902"/>
        <end position="924"/>
    </location>
</feature>
<keyword evidence="3" id="KW-0328">Glycosyltransferase</keyword>
<dbReference type="PANTHER" id="PTHR22914">
    <property type="entry name" value="CHITIN SYNTHASE"/>
    <property type="match status" value="1"/>
</dbReference>
<feature type="transmembrane region" description="Helical" evidence="8">
    <location>
        <begin position="181"/>
        <end position="204"/>
    </location>
</feature>
<proteinExistence type="predicted"/>
<keyword evidence="4 8" id="KW-0812">Transmembrane</keyword>
<feature type="region of interest" description="Disordered" evidence="7">
    <location>
        <begin position="1232"/>
        <end position="1273"/>
    </location>
</feature>
<comment type="subcellular location">
    <subcellularLocation>
        <location evidence="1">Membrane</location>
        <topology evidence="1">Multi-pass membrane protein</topology>
    </subcellularLocation>
</comment>
<organism evidence="9 10">
    <name type="scientific">Octopus vulgaris</name>
    <name type="common">Common octopus</name>
    <dbReference type="NCBI Taxonomy" id="6645"/>
    <lineage>
        <taxon>Eukaryota</taxon>
        <taxon>Metazoa</taxon>
        <taxon>Spiralia</taxon>
        <taxon>Lophotrochozoa</taxon>
        <taxon>Mollusca</taxon>
        <taxon>Cephalopoda</taxon>
        <taxon>Coleoidea</taxon>
        <taxon>Octopodiformes</taxon>
        <taxon>Octopoda</taxon>
        <taxon>Incirrata</taxon>
        <taxon>Octopodidae</taxon>
        <taxon>Octopus</taxon>
    </lineage>
</organism>
<dbReference type="GO" id="GO:0006031">
    <property type="term" value="P:chitin biosynthetic process"/>
    <property type="evidence" value="ECO:0007669"/>
    <property type="project" value="TreeGrafter"/>
</dbReference>
<keyword evidence="5 8" id="KW-1133">Transmembrane helix</keyword>
<dbReference type="EC" id="2.4.1.16" evidence="2"/>
<evidence type="ECO:0000313" key="9">
    <source>
        <dbReference type="EMBL" id="CAI9728098.1"/>
    </source>
</evidence>
<evidence type="ECO:0000256" key="8">
    <source>
        <dbReference type="SAM" id="Phobius"/>
    </source>
</evidence>
<feature type="transmembrane region" description="Helical" evidence="8">
    <location>
        <begin position="1148"/>
        <end position="1171"/>
    </location>
</feature>
<dbReference type="Proteomes" id="UP001162480">
    <property type="component" value="Chromosome 9"/>
</dbReference>
<dbReference type="Pfam" id="PF03142">
    <property type="entry name" value="Chitin_synth_2"/>
    <property type="match status" value="1"/>
</dbReference>
<feature type="transmembrane region" description="Helical" evidence="8">
    <location>
        <begin position="964"/>
        <end position="989"/>
    </location>
</feature>
<dbReference type="SUPFAM" id="SSF53448">
    <property type="entry name" value="Nucleotide-diphospho-sugar transferases"/>
    <property type="match status" value="1"/>
</dbReference>
<evidence type="ECO:0000256" key="4">
    <source>
        <dbReference type="ARBA" id="ARBA00022692"/>
    </source>
</evidence>
<feature type="transmembrane region" description="Helical" evidence="8">
    <location>
        <begin position="296"/>
        <end position="313"/>
    </location>
</feature>
<feature type="transmembrane region" description="Helical" evidence="8">
    <location>
        <begin position="219"/>
        <end position="240"/>
    </location>
</feature>
<dbReference type="PANTHER" id="PTHR22914:SF41">
    <property type="entry name" value="CHITIN SYNTHASE 7"/>
    <property type="match status" value="1"/>
</dbReference>
<dbReference type="InterPro" id="IPR004835">
    <property type="entry name" value="Chitin_synth"/>
</dbReference>
<evidence type="ECO:0000256" key="6">
    <source>
        <dbReference type="ARBA" id="ARBA00023136"/>
    </source>
</evidence>
<feature type="transmembrane region" description="Helical" evidence="8">
    <location>
        <begin position="81"/>
        <end position="102"/>
    </location>
</feature>
<evidence type="ECO:0000256" key="5">
    <source>
        <dbReference type="ARBA" id="ARBA00022989"/>
    </source>
</evidence>
<feature type="transmembrane region" description="Helical" evidence="8">
    <location>
        <begin position="1028"/>
        <end position="1050"/>
    </location>
</feature>
<keyword evidence="6 8" id="KW-0472">Membrane</keyword>
<name>A0AA36B642_OCTVU</name>
<evidence type="ECO:0000256" key="7">
    <source>
        <dbReference type="SAM" id="MobiDB-lite"/>
    </source>
</evidence>
<protein>
    <recommendedName>
        <fullName evidence="2">chitin synthase</fullName>
        <ecNumber evidence="2">2.4.1.16</ecNumber>
    </recommendedName>
</protein>
<dbReference type="GO" id="GO:0016020">
    <property type="term" value="C:membrane"/>
    <property type="evidence" value="ECO:0007669"/>
    <property type="project" value="UniProtKB-SubCell"/>
</dbReference>
<feature type="transmembrane region" description="Helical" evidence="8">
    <location>
        <begin position="261"/>
        <end position="284"/>
    </location>
</feature>
<sequence length="1301" mass="148520">MNFEILFNIIGFTFNTFLLTLSKLTFLYLLYLHEHESKETWIAAMTVVLAVPEVIALVKLLWCTSFLLYGKLSDWPSLSSFVSGIVCSIMESTSLIFFLMRIGPKLHPIILIPLLSSVLCLKIVSLYFKKGMRIFDHDNIDSNTKSLKNLLCAAIGLISVILIVAKSFVTGFSQILTISESLILSTSLLALSFTWCPGIATFTIRSRDGLVDGRKNASIIYTILKLVVLFVLAVVITYLNRQDSFEESFYSLLQGFHNLKSATTITDGLLIHLIAGLLSHAFAYLSARTCLTRSGIYLPTIFVTPLTVLLICFDNYYGVFHIVKLSALSGFTLASWFCLGIAVLLWLLPFLMLGMNHTPAPNSILKSSESNFLSFTYNNIFLEHHLHLNYNPEGIHTRHDKTSEMLTGVPKVSKIFICTTMYREAEFEMERLLKSLQRLSLSKKLSHVYMESHVILDNGCKGNDLGEFALQLLSLLQNQLNIARTEVYANRMPYGLQLQWILNGGIPFFLHLKDTQKVKPKKRWSQVLYMNYIMSFRVKKAYNWIEKKLKLCEMESKPFNARYYVDERKFYGVDSLDNQTKIPTIRCDYASSMLSQYSDCTAYTSGDETSYWSDDSELSKSQYSTSSVYLHPNGLGVPKMNGKLSASNHSAVNSAYVYGLEDSGISWAPSTISDMVRNDVNIHINPKIEKPINTISGNLINDTKLNMDSPFLPSSEEFDSRTYILATDADMKFDDDAVLDLLNTCNGDLRLGAACGRTHPIGERNRPIVWFQMFEYAKDFWMIKSAQNIIGSVMCCPGCFSLYRVAAVYQLLSEYAKESMESSDVFIKDTGEDRWMCTLMMMRGWKLKYCTFAFNTTYCPSTVEEFLKQRRRWMLSDMANTFLVMRHLPRLVRHNACFTAMYIIYLVQLFLIVIISPGSTIIMITAGLDMVFGITFVVPSILVCLLLLVYMCICMFAPSKIQTYVTIFLIFIFGTAISCVFIGGAVYIIKDIIRDIESDSLEFQEHYLLILLTSSVFYAAILHPHETWIIFLGLFYMFMFPAMHILLPVYSISNIVDQSWGTRDGNKASAPKLVCFPKIRKRRKKKMKKKKDKISASLNSSSHNFNLFDKHEDEVEYKFWKFLRDFVIGTTVRTGAPKLEMAEKLRRLRVKCIFAFLICNSIWMIILGFLFTNVTTERSKFNLFASVSGSLYGVSFVIQIIGMTVHRTQDTIERFIRKSNRQSKRPEWIITKDEKPEAAKNKNQEMQSSSSVDEHSIGECIEPNDPESEKPIPFSQVDLKDFCRNLYLTKEKSEFLASRLQ</sequence>
<dbReference type="InterPro" id="IPR029044">
    <property type="entry name" value="Nucleotide-diphossugar_trans"/>
</dbReference>
<dbReference type="GO" id="GO:0004100">
    <property type="term" value="F:chitin synthase activity"/>
    <property type="evidence" value="ECO:0007669"/>
    <property type="project" value="UniProtKB-EC"/>
</dbReference>
<feature type="compositionally biased region" description="Basic and acidic residues" evidence="7">
    <location>
        <begin position="1232"/>
        <end position="1243"/>
    </location>
</feature>
<gene>
    <name evidence="9" type="ORF">OCTVUL_1B019574</name>
</gene>
<keyword evidence="10" id="KW-1185">Reference proteome</keyword>
<evidence type="ECO:0000313" key="10">
    <source>
        <dbReference type="Proteomes" id="UP001162480"/>
    </source>
</evidence>
<feature type="transmembrane region" description="Helical" evidence="8">
    <location>
        <begin position="42"/>
        <end position="69"/>
    </location>
</feature>
<feature type="transmembrane region" description="Helical" evidence="8">
    <location>
        <begin position="1183"/>
        <end position="1205"/>
    </location>
</feature>
<keyword evidence="3" id="KW-0808">Transferase</keyword>
<evidence type="ECO:0000256" key="2">
    <source>
        <dbReference type="ARBA" id="ARBA00012543"/>
    </source>
</evidence>
<feature type="transmembrane region" description="Helical" evidence="8">
    <location>
        <begin position="325"/>
        <end position="348"/>
    </location>
</feature>
<evidence type="ECO:0000256" key="3">
    <source>
        <dbReference type="ARBA" id="ARBA00022676"/>
    </source>
</evidence>
<accession>A0AA36B642</accession>
<reference evidence="9" key="1">
    <citation type="submission" date="2023-08" db="EMBL/GenBank/DDBJ databases">
        <authorList>
            <person name="Alioto T."/>
            <person name="Alioto T."/>
            <person name="Gomez Garrido J."/>
        </authorList>
    </citation>
    <scope>NUCLEOTIDE SEQUENCE</scope>
</reference>
<feature type="transmembrane region" description="Helical" evidence="8">
    <location>
        <begin position="931"/>
        <end position="958"/>
    </location>
</feature>
<feature type="transmembrane region" description="Helical" evidence="8">
    <location>
        <begin position="109"/>
        <end position="128"/>
    </location>
</feature>
<feature type="transmembrane region" description="Helical" evidence="8">
    <location>
        <begin position="6"/>
        <end position="30"/>
    </location>
</feature>
<dbReference type="GO" id="GO:0071944">
    <property type="term" value="C:cell periphery"/>
    <property type="evidence" value="ECO:0007669"/>
    <property type="project" value="TreeGrafter"/>
</dbReference>
<dbReference type="EMBL" id="OX597822">
    <property type="protein sequence ID" value="CAI9728098.1"/>
    <property type="molecule type" value="Genomic_DNA"/>
</dbReference>